<keyword evidence="2" id="KW-1185">Reference proteome</keyword>
<accession>A0A0C2KJF5</accession>
<dbReference type="HOGENOM" id="CLU_3106664_0_0_1"/>
<dbReference type="EMBL" id="KN840314">
    <property type="protein sequence ID" value="KIJ57512.1"/>
    <property type="molecule type" value="Genomic_DNA"/>
</dbReference>
<evidence type="ECO:0000313" key="2">
    <source>
        <dbReference type="Proteomes" id="UP000053820"/>
    </source>
</evidence>
<proteinExistence type="predicted"/>
<evidence type="ECO:0000313" key="1">
    <source>
        <dbReference type="EMBL" id="KIJ57512.1"/>
    </source>
</evidence>
<sequence>MATKRLYDPSSPTLFLRGLIAREAFVTLSDAYMLRKPLTLATYLSSANLIY</sequence>
<reference evidence="1 2" key="1">
    <citation type="submission" date="2014-04" db="EMBL/GenBank/DDBJ databases">
        <title>Evolutionary Origins and Diversification of the Mycorrhizal Mutualists.</title>
        <authorList>
            <consortium name="DOE Joint Genome Institute"/>
            <consortium name="Mycorrhizal Genomics Consortium"/>
            <person name="Kohler A."/>
            <person name="Kuo A."/>
            <person name="Nagy L.G."/>
            <person name="Floudas D."/>
            <person name="Copeland A."/>
            <person name="Barry K.W."/>
            <person name="Cichocki N."/>
            <person name="Veneault-Fourrey C."/>
            <person name="LaButti K."/>
            <person name="Lindquist E.A."/>
            <person name="Lipzen A."/>
            <person name="Lundell T."/>
            <person name="Morin E."/>
            <person name="Murat C."/>
            <person name="Riley R."/>
            <person name="Ohm R."/>
            <person name="Sun H."/>
            <person name="Tunlid A."/>
            <person name="Henrissat B."/>
            <person name="Grigoriev I.V."/>
            <person name="Hibbett D.S."/>
            <person name="Martin F."/>
        </authorList>
    </citation>
    <scope>NUCLEOTIDE SEQUENCE [LARGE SCALE GENOMIC DNA]</scope>
    <source>
        <strain evidence="1 2">MD-312</strain>
    </source>
</reference>
<dbReference type="Proteomes" id="UP000053820">
    <property type="component" value="Unassembled WGS sequence"/>
</dbReference>
<gene>
    <name evidence="1" type="ORF">HYDPIDRAFT_120566</name>
</gene>
<organism evidence="1 2">
    <name type="scientific">Hydnomerulius pinastri MD-312</name>
    <dbReference type="NCBI Taxonomy" id="994086"/>
    <lineage>
        <taxon>Eukaryota</taxon>
        <taxon>Fungi</taxon>
        <taxon>Dikarya</taxon>
        <taxon>Basidiomycota</taxon>
        <taxon>Agaricomycotina</taxon>
        <taxon>Agaricomycetes</taxon>
        <taxon>Agaricomycetidae</taxon>
        <taxon>Boletales</taxon>
        <taxon>Boletales incertae sedis</taxon>
        <taxon>Leucogyrophana</taxon>
    </lineage>
</organism>
<protein>
    <submittedName>
        <fullName evidence="1">Uncharacterized protein</fullName>
    </submittedName>
</protein>
<dbReference type="AlphaFoldDB" id="A0A0C2KJF5"/>
<name>A0A0C2KJF5_9AGAM</name>